<dbReference type="EMBL" id="BGPR01022379">
    <property type="protein sequence ID" value="GBN88625.1"/>
    <property type="molecule type" value="Genomic_DNA"/>
</dbReference>
<accession>A0A4Y2SNF5</accession>
<reference evidence="2 3" key="1">
    <citation type="journal article" date="2019" name="Sci. Rep.">
        <title>Orb-weaving spider Araneus ventricosus genome elucidates the spidroin gene catalogue.</title>
        <authorList>
            <person name="Kono N."/>
            <person name="Nakamura H."/>
            <person name="Ohtoshi R."/>
            <person name="Moran D.A.P."/>
            <person name="Shinohara A."/>
            <person name="Yoshida Y."/>
            <person name="Fujiwara M."/>
            <person name="Mori M."/>
            <person name="Tomita M."/>
            <person name="Arakawa K."/>
        </authorList>
    </citation>
    <scope>NUCLEOTIDE SEQUENCE [LARGE SCALE GENOMIC DNA]</scope>
</reference>
<organism evidence="2 3">
    <name type="scientific">Araneus ventricosus</name>
    <name type="common">Orbweaver spider</name>
    <name type="synonym">Epeira ventricosa</name>
    <dbReference type="NCBI Taxonomy" id="182803"/>
    <lineage>
        <taxon>Eukaryota</taxon>
        <taxon>Metazoa</taxon>
        <taxon>Ecdysozoa</taxon>
        <taxon>Arthropoda</taxon>
        <taxon>Chelicerata</taxon>
        <taxon>Arachnida</taxon>
        <taxon>Araneae</taxon>
        <taxon>Araneomorphae</taxon>
        <taxon>Entelegynae</taxon>
        <taxon>Araneoidea</taxon>
        <taxon>Araneidae</taxon>
        <taxon>Araneus</taxon>
    </lineage>
</organism>
<dbReference type="EMBL" id="BGPR01022351">
    <property type="protein sequence ID" value="GBN88573.1"/>
    <property type="molecule type" value="Genomic_DNA"/>
</dbReference>
<evidence type="ECO:0000313" key="2">
    <source>
        <dbReference type="EMBL" id="GBN88625.1"/>
    </source>
</evidence>
<dbReference type="Proteomes" id="UP000499080">
    <property type="component" value="Unassembled WGS sequence"/>
</dbReference>
<proteinExistence type="predicted"/>
<dbReference type="AlphaFoldDB" id="A0A4Y2SNF5"/>
<gene>
    <name evidence="2" type="ORF">AVEN_193861_1</name>
    <name evidence="1" type="ORF">AVEN_37340_1</name>
</gene>
<name>A0A4Y2SNF5_ARAVE</name>
<evidence type="ECO:0000313" key="3">
    <source>
        <dbReference type="Proteomes" id="UP000499080"/>
    </source>
</evidence>
<evidence type="ECO:0000313" key="1">
    <source>
        <dbReference type="EMBL" id="GBN88573.1"/>
    </source>
</evidence>
<keyword evidence="3" id="KW-1185">Reference proteome</keyword>
<protein>
    <submittedName>
        <fullName evidence="2">Uncharacterized protein</fullName>
    </submittedName>
</protein>
<comment type="caution">
    <text evidence="2">The sequence shown here is derived from an EMBL/GenBank/DDBJ whole genome shotgun (WGS) entry which is preliminary data.</text>
</comment>
<sequence length="85" mass="9554">MKHLNNKRKSMHYIYPIEVSLHIRSERFVADPFAGSGFPIRTEPNPVSLPPNTKACAGHIGTCSDVIRRSLEPPTNLQIKAEEQD</sequence>